<sequence>SLGRQTPRCALSREYTTQPLPPAPRREEAPAARGRGRRMRGDGSQRPPRSPRAERTKPSAGSRQPSPARPNLDPRLFIPSGRNRVAAFSRRADFSRGRPGLPRALKSPALVSDTAAPRGPPAAWARRRTR</sequence>
<name>A0A5E4CX79_MARMO</name>
<keyword evidence="3" id="KW-1185">Reference proteome</keyword>
<reference evidence="2" key="1">
    <citation type="submission" date="2019-04" db="EMBL/GenBank/DDBJ databases">
        <authorList>
            <person name="Alioto T."/>
            <person name="Alioto T."/>
        </authorList>
    </citation>
    <scope>NUCLEOTIDE SEQUENCE [LARGE SCALE GENOMIC DNA]</scope>
</reference>
<gene>
    <name evidence="2" type="ORF">MONAX_5E035431</name>
</gene>
<dbReference type="Proteomes" id="UP000335636">
    <property type="component" value="Unassembled WGS sequence"/>
</dbReference>
<protein>
    <submittedName>
        <fullName evidence="2">Uncharacterized protein</fullName>
    </submittedName>
</protein>
<dbReference type="EMBL" id="CABDUW010002350">
    <property type="protein sequence ID" value="VTJ86448.1"/>
    <property type="molecule type" value="Genomic_DNA"/>
</dbReference>
<accession>A0A5E4CX79</accession>
<feature type="region of interest" description="Disordered" evidence="1">
    <location>
        <begin position="1"/>
        <end position="130"/>
    </location>
</feature>
<proteinExistence type="predicted"/>
<feature type="compositionally biased region" description="Low complexity" evidence="1">
    <location>
        <begin position="115"/>
        <end position="124"/>
    </location>
</feature>
<dbReference type="AlphaFoldDB" id="A0A5E4CX79"/>
<comment type="caution">
    <text evidence="2">The sequence shown here is derived from an EMBL/GenBank/DDBJ whole genome shotgun (WGS) entry which is preliminary data.</text>
</comment>
<evidence type="ECO:0000313" key="3">
    <source>
        <dbReference type="Proteomes" id="UP000335636"/>
    </source>
</evidence>
<feature type="non-terminal residue" evidence="2">
    <location>
        <position position="130"/>
    </location>
</feature>
<organism evidence="2 3">
    <name type="scientific">Marmota monax</name>
    <name type="common">Woodchuck</name>
    <dbReference type="NCBI Taxonomy" id="9995"/>
    <lineage>
        <taxon>Eukaryota</taxon>
        <taxon>Metazoa</taxon>
        <taxon>Chordata</taxon>
        <taxon>Craniata</taxon>
        <taxon>Vertebrata</taxon>
        <taxon>Euteleostomi</taxon>
        <taxon>Mammalia</taxon>
        <taxon>Eutheria</taxon>
        <taxon>Euarchontoglires</taxon>
        <taxon>Glires</taxon>
        <taxon>Rodentia</taxon>
        <taxon>Sciuromorpha</taxon>
        <taxon>Sciuridae</taxon>
        <taxon>Xerinae</taxon>
        <taxon>Marmotini</taxon>
        <taxon>Marmota</taxon>
    </lineage>
</organism>
<evidence type="ECO:0000313" key="2">
    <source>
        <dbReference type="EMBL" id="VTJ86448.1"/>
    </source>
</evidence>
<feature type="non-terminal residue" evidence="2">
    <location>
        <position position="1"/>
    </location>
</feature>
<evidence type="ECO:0000256" key="1">
    <source>
        <dbReference type="SAM" id="MobiDB-lite"/>
    </source>
</evidence>